<dbReference type="PANTHER" id="PTHR44147">
    <property type="entry name" value="DEHYDROGENASE/REDUCTASE SDR FAMILY MEMBER 1"/>
    <property type="match status" value="1"/>
</dbReference>
<feature type="non-terminal residue" evidence="1">
    <location>
        <position position="94"/>
    </location>
</feature>
<name>A0AAV5TVF6_9BILA</name>
<evidence type="ECO:0000313" key="1">
    <source>
        <dbReference type="EMBL" id="GMS98087.1"/>
    </source>
</evidence>
<dbReference type="Proteomes" id="UP001432027">
    <property type="component" value="Unassembled WGS sequence"/>
</dbReference>
<dbReference type="EMBL" id="BTSX01000005">
    <property type="protein sequence ID" value="GMS98087.1"/>
    <property type="molecule type" value="Genomic_DNA"/>
</dbReference>
<protein>
    <submittedName>
        <fullName evidence="1">Uncharacterized protein</fullName>
    </submittedName>
</protein>
<organism evidence="1 2">
    <name type="scientific">Pristionchus entomophagus</name>
    <dbReference type="NCBI Taxonomy" id="358040"/>
    <lineage>
        <taxon>Eukaryota</taxon>
        <taxon>Metazoa</taxon>
        <taxon>Ecdysozoa</taxon>
        <taxon>Nematoda</taxon>
        <taxon>Chromadorea</taxon>
        <taxon>Rhabditida</taxon>
        <taxon>Rhabditina</taxon>
        <taxon>Diplogasteromorpha</taxon>
        <taxon>Diplogasteroidea</taxon>
        <taxon>Neodiplogasteridae</taxon>
        <taxon>Pristionchus</taxon>
    </lineage>
</organism>
<dbReference type="AlphaFoldDB" id="A0AAV5TVF6"/>
<proteinExistence type="predicted"/>
<reference evidence="1" key="1">
    <citation type="submission" date="2023-10" db="EMBL/GenBank/DDBJ databases">
        <title>Genome assembly of Pristionchus species.</title>
        <authorList>
            <person name="Yoshida K."/>
            <person name="Sommer R.J."/>
        </authorList>
    </citation>
    <scope>NUCLEOTIDE SEQUENCE</scope>
    <source>
        <strain evidence="1">RS0144</strain>
    </source>
</reference>
<evidence type="ECO:0000313" key="2">
    <source>
        <dbReference type="Proteomes" id="UP001432027"/>
    </source>
</evidence>
<sequence length="94" mass="10763">MYAKLMAAGESTDFARKCIVALTSDPQVHRKSGKVLMTNDVAREYGFKDVDGKMPIDSRSLQVILDFLGWNRLASWIPSWIRIPLPLFHYVSYK</sequence>
<comment type="caution">
    <text evidence="1">The sequence shown here is derived from an EMBL/GenBank/DDBJ whole genome shotgun (WGS) entry which is preliminary data.</text>
</comment>
<keyword evidence="2" id="KW-1185">Reference proteome</keyword>
<gene>
    <name evidence="1" type="ORF">PENTCL1PPCAC_20262</name>
</gene>
<dbReference type="PANTHER" id="PTHR44147:SF2">
    <property type="entry name" value="DEHYDROGENASE_REDUCTASE SDR FAMILY MEMBER 1"/>
    <property type="match status" value="1"/>
</dbReference>
<accession>A0AAV5TVF6</accession>